<name>A0A378J753_9GAMM</name>
<dbReference type="Proteomes" id="UP000254677">
    <property type="component" value="Unassembled WGS sequence"/>
</dbReference>
<dbReference type="InterPro" id="IPR011460">
    <property type="entry name" value="Lcl_C"/>
</dbReference>
<evidence type="ECO:0000313" key="3">
    <source>
        <dbReference type="Proteomes" id="UP000254677"/>
    </source>
</evidence>
<dbReference type="OrthoDB" id="8908077at2"/>
<dbReference type="Pfam" id="PF07603">
    <property type="entry name" value="Lcl_C"/>
    <property type="match status" value="1"/>
</dbReference>
<protein>
    <submittedName>
        <fullName evidence="2">Transmembrane protein</fullName>
    </submittedName>
</protein>
<dbReference type="RefSeq" id="WP_115221433.1">
    <property type="nucleotide sequence ID" value="NZ_CAXYJE010000003.1"/>
</dbReference>
<keyword evidence="2" id="KW-0472">Membrane</keyword>
<dbReference type="AlphaFoldDB" id="A0A378J753"/>
<gene>
    <name evidence="2" type="ORF">NCTC13292_01747</name>
</gene>
<reference evidence="2 3" key="1">
    <citation type="submission" date="2018-06" db="EMBL/GenBank/DDBJ databases">
        <authorList>
            <consortium name="Pathogen Informatics"/>
            <person name="Doyle S."/>
        </authorList>
    </citation>
    <scope>NUCLEOTIDE SEQUENCE [LARGE SCALE GENOMIC DNA]</scope>
    <source>
        <strain evidence="2 3">NCTC13292</strain>
    </source>
</reference>
<evidence type="ECO:0000313" key="2">
    <source>
        <dbReference type="EMBL" id="STX42737.1"/>
    </source>
</evidence>
<evidence type="ECO:0000259" key="1">
    <source>
        <dbReference type="Pfam" id="PF07603"/>
    </source>
</evidence>
<keyword evidence="3" id="KW-1185">Reference proteome</keyword>
<feature type="domain" description="Lcl C-terminal" evidence="1">
    <location>
        <begin position="537"/>
        <end position="674"/>
    </location>
</feature>
<organism evidence="2 3">
    <name type="scientific">Legionella donaldsonii</name>
    <dbReference type="NCBI Taxonomy" id="45060"/>
    <lineage>
        <taxon>Bacteria</taxon>
        <taxon>Pseudomonadati</taxon>
        <taxon>Pseudomonadota</taxon>
        <taxon>Gammaproteobacteria</taxon>
        <taxon>Legionellales</taxon>
        <taxon>Legionellaceae</taxon>
        <taxon>Legionella</taxon>
    </lineage>
</organism>
<keyword evidence="2" id="KW-0812">Transmembrane</keyword>
<dbReference type="EMBL" id="UGOA01000001">
    <property type="protein sequence ID" value="STX42737.1"/>
    <property type="molecule type" value="Genomic_DNA"/>
</dbReference>
<accession>A0A378J753</accession>
<proteinExistence type="predicted"/>
<sequence>MKIKHLIQKMLMGICVILITTLAYAGKPLWTFIPLTDTTVILPLTGAGTVKYKVTNQSQKSHTLVMTTIPGIVQATTAGNCSNPFVLGYQESCILTLTIDGGALSGNVKHGPIVCEQFSSSLCYQPSEHESLNIIRETAVYSAIGGSVFGLLGTLVLQNNSGDVLTMNADGPFTFSNSLPPGSPYLVTVQTQPATQTCTVSNGSGITNKTDVTNITVNCSTNTHTVGGTLSGLSGTVVLQNNGTDNLPVNNSGSFTFSTPVAQGAGYNVTVLAQPATQTCTVTNGSGSVGTTDIASVQVNCADNAFNVGGTVSGLSGTVVLQNNGTDDLFINNNGSYTFSTQVAQGAGYNVSILTQPVTQTCTITNGSGTMGGMDVTNVDVNCINNTILSTSITDLALSVNNTVLNAALTGTARVITLRNTGSFTAVNLNITPPTWPTGTTSITTCGSSLTAGNDCTITITPGSTATSNGTNPCSNGTAPVAGEIQITANNANSISTNVVVLSYGCIYQGGYVFSVNDSTPNTSSIKGKVAATSDEATLQWATVSNDTGADSNSNGLANTTVLETPAGQYPAAQACSNKTTQGYSDWYLPAICEMGYDASSDGSGCGSGGAPLLQNLYTNLKTNGNIGGFGTAIYWSSTEASASPLIVAWLQLFINGSQTFTNKTGNFRIRCVRSF</sequence>